<dbReference type="EMBL" id="NMUH01004571">
    <property type="protein sequence ID" value="MQM10085.1"/>
    <property type="molecule type" value="Genomic_DNA"/>
</dbReference>
<proteinExistence type="predicted"/>
<evidence type="ECO:0000313" key="1">
    <source>
        <dbReference type="EMBL" id="MQM10085.1"/>
    </source>
</evidence>
<name>A0A843WZP0_COLES</name>
<sequence>MDLEGAMSENVEGSPPFTCQRTLLEPRELVQPPRILHQRCGYASGLNDYRASVEASQMEKG</sequence>
<dbReference type="AlphaFoldDB" id="A0A843WZP0"/>
<keyword evidence="2" id="KW-1185">Reference proteome</keyword>
<comment type="caution">
    <text evidence="1">The sequence shown here is derived from an EMBL/GenBank/DDBJ whole genome shotgun (WGS) entry which is preliminary data.</text>
</comment>
<protein>
    <submittedName>
        <fullName evidence="1">Uncharacterized protein</fullName>
    </submittedName>
</protein>
<gene>
    <name evidence="1" type="ORF">Taro_042975</name>
</gene>
<organism evidence="1 2">
    <name type="scientific">Colocasia esculenta</name>
    <name type="common">Wild taro</name>
    <name type="synonym">Arum esculentum</name>
    <dbReference type="NCBI Taxonomy" id="4460"/>
    <lineage>
        <taxon>Eukaryota</taxon>
        <taxon>Viridiplantae</taxon>
        <taxon>Streptophyta</taxon>
        <taxon>Embryophyta</taxon>
        <taxon>Tracheophyta</taxon>
        <taxon>Spermatophyta</taxon>
        <taxon>Magnoliopsida</taxon>
        <taxon>Liliopsida</taxon>
        <taxon>Araceae</taxon>
        <taxon>Aroideae</taxon>
        <taxon>Colocasieae</taxon>
        <taxon>Colocasia</taxon>
    </lineage>
</organism>
<dbReference type="Proteomes" id="UP000652761">
    <property type="component" value="Unassembled WGS sequence"/>
</dbReference>
<accession>A0A843WZP0</accession>
<evidence type="ECO:0000313" key="2">
    <source>
        <dbReference type="Proteomes" id="UP000652761"/>
    </source>
</evidence>
<reference evidence="1" key="1">
    <citation type="submission" date="2017-07" db="EMBL/GenBank/DDBJ databases">
        <title>Taro Niue Genome Assembly and Annotation.</title>
        <authorList>
            <person name="Atibalentja N."/>
            <person name="Keating K."/>
            <person name="Fields C.J."/>
        </authorList>
    </citation>
    <scope>NUCLEOTIDE SEQUENCE</scope>
    <source>
        <strain evidence="1">Niue_2</strain>
        <tissue evidence="1">Leaf</tissue>
    </source>
</reference>